<organism evidence="2 3">
    <name type="scientific">Nannochloropsis salina CCMP1776</name>
    <dbReference type="NCBI Taxonomy" id="1027361"/>
    <lineage>
        <taxon>Eukaryota</taxon>
        <taxon>Sar</taxon>
        <taxon>Stramenopiles</taxon>
        <taxon>Ochrophyta</taxon>
        <taxon>Eustigmatophyceae</taxon>
        <taxon>Eustigmatales</taxon>
        <taxon>Monodopsidaceae</taxon>
        <taxon>Microchloropsis</taxon>
        <taxon>Microchloropsis salina</taxon>
    </lineage>
</organism>
<dbReference type="EMBL" id="SDOX01000016">
    <property type="protein sequence ID" value="TFJ85275.1"/>
    <property type="molecule type" value="Genomic_DNA"/>
</dbReference>
<evidence type="ECO:0000313" key="3">
    <source>
        <dbReference type="Proteomes" id="UP000355283"/>
    </source>
</evidence>
<name>A0A4D9D748_9STRA</name>
<evidence type="ECO:0000256" key="1">
    <source>
        <dbReference type="SAM" id="MobiDB-lite"/>
    </source>
</evidence>
<protein>
    <submittedName>
        <fullName evidence="2">Uncharacterized protein</fullName>
    </submittedName>
</protein>
<comment type="caution">
    <text evidence="2">The sequence shown here is derived from an EMBL/GenBank/DDBJ whole genome shotgun (WGS) entry which is preliminary data.</text>
</comment>
<keyword evidence="3" id="KW-1185">Reference proteome</keyword>
<gene>
    <name evidence="2" type="ORF">NSK_003698</name>
</gene>
<dbReference type="Proteomes" id="UP000355283">
    <property type="component" value="Unassembled WGS sequence"/>
</dbReference>
<feature type="compositionally biased region" description="Basic and acidic residues" evidence="1">
    <location>
        <begin position="62"/>
        <end position="88"/>
    </location>
</feature>
<dbReference type="AlphaFoldDB" id="A0A4D9D748"/>
<proteinExistence type="predicted"/>
<accession>A0A4D9D748</accession>
<reference evidence="2 3" key="1">
    <citation type="submission" date="2019-01" db="EMBL/GenBank/DDBJ databases">
        <title>Nuclear Genome Assembly of the Microalgal Biofuel strain Nannochloropsis salina CCMP1776.</title>
        <authorList>
            <person name="Hovde B."/>
        </authorList>
    </citation>
    <scope>NUCLEOTIDE SEQUENCE [LARGE SCALE GENOMIC DNA]</scope>
    <source>
        <strain evidence="2 3">CCMP1776</strain>
    </source>
</reference>
<sequence>MLPQNVRVLLTCKAGRVGRKEEKAKDEGGAEEGDHRLPVVAAAARPFLGRKGALIVAASATKGEEKEGEGGREGREEGEGGREGREGFLLRAGELQVEVA</sequence>
<evidence type="ECO:0000313" key="2">
    <source>
        <dbReference type="EMBL" id="TFJ85275.1"/>
    </source>
</evidence>
<feature type="region of interest" description="Disordered" evidence="1">
    <location>
        <begin position="59"/>
        <end position="89"/>
    </location>
</feature>